<keyword evidence="3" id="KW-0813">Transport</keyword>
<name>A0ABT0TWL7_9HELI</name>
<dbReference type="InterPro" id="IPR036837">
    <property type="entry name" value="Cation_efflux_CTD_sf"/>
</dbReference>
<keyword evidence="6 7" id="KW-0472">Membrane</keyword>
<dbReference type="InterPro" id="IPR050291">
    <property type="entry name" value="CDF_Transporter"/>
</dbReference>
<dbReference type="NCBIfam" id="TIGR01297">
    <property type="entry name" value="CDF"/>
    <property type="match status" value="1"/>
</dbReference>
<feature type="domain" description="Cation efflux protein transmembrane" evidence="8">
    <location>
        <begin position="9"/>
        <end position="202"/>
    </location>
</feature>
<keyword evidence="5 7" id="KW-1133">Transmembrane helix</keyword>
<proteinExistence type="inferred from homology"/>
<feature type="transmembrane region" description="Helical" evidence="7">
    <location>
        <begin position="34"/>
        <end position="55"/>
    </location>
</feature>
<dbReference type="Gene3D" id="1.20.1510.10">
    <property type="entry name" value="Cation efflux protein transmembrane domain"/>
    <property type="match status" value="1"/>
</dbReference>
<dbReference type="EMBL" id="JAMOKX010000005">
    <property type="protein sequence ID" value="MCL9819732.1"/>
    <property type="molecule type" value="Genomic_DNA"/>
</dbReference>
<accession>A0ABT0TWL7</accession>
<dbReference type="SUPFAM" id="SSF160240">
    <property type="entry name" value="Cation efflux protein cytoplasmic domain-like"/>
    <property type="match status" value="1"/>
</dbReference>
<comment type="caution">
    <text evidence="10">The sequence shown here is derived from an EMBL/GenBank/DDBJ whole genome shotgun (WGS) entry which is preliminary data.</text>
</comment>
<dbReference type="Proteomes" id="UP001057522">
    <property type="component" value="Unassembled WGS sequence"/>
</dbReference>
<evidence type="ECO:0000256" key="1">
    <source>
        <dbReference type="ARBA" id="ARBA00004141"/>
    </source>
</evidence>
<dbReference type="InterPro" id="IPR002524">
    <property type="entry name" value="Cation_efflux"/>
</dbReference>
<gene>
    <name evidence="10" type="ORF">NCR95_06075</name>
</gene>
<feature type="transmembrane region" description="Helical" evidence="7">
    <location>
        <begin position="153"/>
        <end position="170"/>
    </location>
</feature>
<protein>
    <submittedName>
        <fullName evidence="10">Cation diffusion facilitator family transporter</fullName>
    </submittedName>
</protein>
<comment type="similarity">
    <text evidence="2">Belongs to the cation diffusion facilitator (CDF) transporter (TC 2.A.4) family.</text>
</comment>
<dbReference type="InterPro" id="IPR058533">
    <property type="entry name" value="Cation_efflux_TM"/>
</dbReference>
<dbReference type="Pfam" id="PF16916">
    <property type="entry name" value="ZT_dimer"/>
    <property type="match status" value="1"/>
</dbReference>
<evidence type="ECO:0000256" key="3">
    <source>
        <dbReference type="ARBA" id="ARBA00022448"/>
    </source>
</evidence>
<dbReference type="InterPro" id="IPR027470">
    <property type="entry name" value="Cation_efflux_CTD"/>
</dbReference>
<dbReference type="Pfam" id="PF01545">
    <property type="entry name" value="Cation_efflux"/>
    <property type="match status" value="1"/>
</dbReference>
<evidence type="ECO:0000256" key="7">
    <source>
        <dbReference type="SAM" id="Phobius"/>
    </source>
</evidence>
<comment type="subcellular location">
    <subcellularLocation>
        <location evidence="1">Membrane</location>
        <topology evidence="1">Multi-pass membrane protein</topology>
    </subcellularLocation>
</comment>
<organism evidence="10 11">
    <name type="scientific">Helicobacter colisuis</name>
    <dbReference type="NCBI Taxonomy" id="2949739"/>
    <lineage>
        <taxon>Bacteria</taxon>
        <taxon>Pseudomonadati</taxon>
        <taxon>Campylobacterota</taxon>
        <taxon>Epsilonproteobacteria</taxon>
        <taxon>Campylobacterales</taxon>
        <taxon>Helicobacteraceae</taxon>
        <taxon>Helicobacter</taxon>
    </lineage>
</organism>
<dbReference type="PANTHER" id="PTHR43840">
    <property type="entry name" value="MITOCHONDRIAL METAL TRANSPORTER 1-RELATED"/>
    <property type="match status" value="1"/>
</dbReference>
<evidence type="ECO:0000313" key="11">
    <source>
        <dbReference type="Proteomes" id="UP001057522"/>
    </source>
</evidence>
<dbReference type="SUPFAM" id="SSF161111">
    <property type="entry name" value="Cation efflux protein transmembrane domain-like"/>
    <property type="match status" value="1"/>
</dbReference>
<evidence type="ECO:0000256" key="2">
    <source>
        <dbReference type="ARBA" id="ARBA00008114"/>
    </source>
</evidence>
<feature type="transmembrane region" description="Helical" evidence="7">
    <location>
        <begin position="76"/>
        <end position="94"/>
    </location>
</feature>
<evidence type="ECO:0000256" key="5">
    <source>
        <dbReference type="ARBA" id="ARBA00022989"/>
    </source>
</evidence>
<feature type="domain" description="Cation efflux protein cytoplasmic" evidence="9">
    <location>
        <begin position="207"/>
        <end position="282"/>
    </location>
</feature>
<sequence length="287" mass="31507">MTIQKKATIISSLVASLLICVKFIVGILSGSVAILASAIDSLLDLCISLFNLYAITKSEQPANSSFNYGKGKIESLAAVIEGSIISASGAFILYESFKKLILGSELNYLTYSVWVMVFSIIITTLLVLYLNFVAKKSNNLVIKSDALHYKTDILSNLAVLVALVMIYFTGFNELDALFGIGIGIYIIYSAWTLLKSGVLILLDRALDANIIQSIEKILNSAPINSYHDLKTRQSGETYFLEVHLVFNAEISLLEAHDIADSIEKQIKALEGSWIVITHLDPEDDEGR</sequence>
<keyword evidence="4 7" id="KW-0812">Transmembrane</keyword>
<evidence type="ECO:0000313" key="10">
    <source>
        <dbReference type="EMBL" id="MCL9819732.1"/>
    </source>
</evidence>
<dbReference type="RefSeq" id="WP_242098953.1">
    <property type="nucleotide sequence ID" value="NZ_JAMOKX010000005.1"/>
</dbReference>
<evidence type="ECO:0000259" key="9">
    <source>
        <dbReference type="Pfam" id="PF16916"/>
    </source>
</evidence>
<dbReference type="Gene3D" id="3.30.70.1350">
    <property type="entry name" value="Cation efflux protein, cytoplasmic domain"/>
    <property type="match status" value="1"/>
</dbReference>
<evidence type="ECO:0000256" key="4">
    <source>
        <dbReference type="ARBA" id="ARBA00022692"/>
    </source>
</evidence>
<feature type="transmembrane region" description="Helical" evidence="7">
    <location>
        <begin position="176"/>
        <end position="194"/>
    </location>
</feature>
<dbReference type="PANTHER" id="PTHR43840:SF15">
    <property type="entry name" value="MITOCHONDRIAL METAL TRANSPORTER 1-RELATED"/>
    <property type="match status" value="1"/>
</dbReference>
<keyword evidence="11" id="KW-1185">Reference proteome</keyword>
<dbReference type="InterPro" id="IPR027469">
    <property type="entry name" value="Cation_efflux_TMD_sf"/>
</dbReference>
<feature type="transmembrane region" description="Helical" evidence="7">
    <location>
        <begin position="7"/>
        <end position="28"/>
    </location>
</feature>
<feature type="transmembrane region" description="Helical" evidence="7">
    <location>
        <begin position="114"/>
        <end position="132"/>
    </location>
</feature>
<evidence type="ECO:0000256" key="6">
    <source>
        <dbReference type="ARBA" id="ARBA00023136"/>
    </source>
</evidence>
<reference evidence="10" key="1">
    <citation type="submission" date="2022-06" db="EMBL/GenBank/DDBJ databases">
        <title>Helicobacter colisuis sp. nov.</title>
        <authorList>
            <person name="Papic B."/>
            <person name="Gruntar I."/>
        </authorList>
    </citation>
    <scope>NUCLEOTIDE SEQUENCE</scope>
    <source>
        <strain evidence="10">11154-15</strain>
    </source>
</reference>
<evidence type="ECO:0000259" key="8">
    <source>
        <dbReference type="Pfam" id="PF01545"/>
    </source>
</evidence>